<name>A0A813JQ12_POLGL</name>
<sequence length="383" mass="40149">FKNFVPPQLRPGLPKEWSTGAERIGTAMDRLRCSARSASNRGNPRASRAIRRRPSPGEQRHQPPLGLSRPAASLCQGSPSSRCKATGVLLPGTSPVLRTPQPKLAASEQSGSSGDLVTGQRPSPPPATGLQALSLRLSGATLQRRFDRVSEPGYPSSAACPGAVSSFATSDAGASLGIFERSRALGEALEKKAKVGCASSTSDRALSAPPTQAMSEDAGFRRGRLAEWMELAVQHAPPARQGRQARAVPGGLQDAYSHAVRHYLTEASLKTPRGTVVGPALEEALLLAVLEVHEGVEGLVLSAAVLQAPRQRAVQGLQPGSVARLLLHRRLPVLQGSEANGPLVRPGAQLRVGNFSVLAEGRGGRGPLLLPMDVTLTGKAAQR</sequence>
<comment type="caution">
    <text evidence="2">The sequence shown here is derived from an EMBL/GenBank/DDBJ whole genome shotgun (WGS) entry which is preliminary data.</text>
</comment>
<evidence type="ECO:0000313" key="2">
    <source>
        <dbReference type="EMBL" id="CAE8682327.1"/>
    </source>
</evidence>
<reference evidence="2" key="1">
    <citation type="submission" date="2021-02" db="EMBL/GenBank/DDBJ databases">
        <authorList>
            <person name="Dougan E. K."/>
            <person name="Rhodes N."/>
            <person name="Thang M."/>
            <person name="Chan C."/>
        </authorList>
    </citation>
    <scope>NUCLEOTIDE SEQUENCE</scope>
</reference>
<dbReference type="EMBL" id="CAJNNW010026063">
    <property type="protein sequence ID" value="CAE8682327.1"/>
    <property type="molecule type" value="Genomic_DNA"/>
</dbReference>
<organism evidence="2 3">
    <name type="scientific">Polarella glacialis</name>
    <name type="common">Dinoflagellate</name>
    <dbReference type="NCBI Taxonomy" id="89957"/>
    <lineage>
        <taxon>Eukaryota</taxon>
        <taxon>Sar</taxon>
        <taxon>Alveolata</taxon>
        <taxon>Dinophyceae</taxon>
        <taxon>Suessiales</taxon>
        <taxon>Suessiaceae</taxon>
        <taxon>Polarella</taxon>
    </lineage>
</organism>
<evidence type="ECO:0000256" key="1">
    <source>
        <dbReference type="SAM" id="MobiDB-lite"/>
    </source>
</evidence>
<dbReference type="AlphaFoldDB" id="A0A813JQ12"/>
<gene>
    <name evidence="2" type="ORF">PGLA2088_LOCUS22883</name>
</gene>
<feature type="region of interest" description="Disordered" evidence="1">
    <location>
        <begin position="1"/>
        <end position="129"/>
    </location>
</feature>
<feature type="non-terminal residue" evidence="2">
    <location>
        <position position="383"/>
    </location>
</feature>
<proteinExistence type="predicted"/>
<accession>A0A813JQ12</accession>
<evidence type="ECO:0000313" key="3">
    <source>
        <dbReference type="Proteomes" id="UP000626109"/>
    </source>
</evidence>
<protein>
    <submittedName>
        <fullName evidence="2">Uncharacterized protein</fullName>
    </submittedName>
</protein>
<dbReference type="Proteomes" id="UP000626109">
    <property type="component" value="Unassembled WGS sequence"/>
</dbReference>